<accession>A0A1Y1UFA7</accession>
<keyword evidence="2" id="KW-1185">Reference proteome</keyword>
<dbReference type="Proteomes" id="UP000193719">
    <property type="component" value="Unassembled WGS sequence"/>
</dbReference>
<reference evidence="1 2" key="1">
    <citation type="submission" date="2016-08" db="EMBL/GenBank/DDBJ databases">
        <title>Genomes of anaerobic fungi encode conserved fungal cellulosomes for biomass hydrolysis.</title>
        <authorList>
            <consortium name="DOE Joint Genome Institute"/>
            <person name="Haitjema C.H."/>
            <person name="Gilmore S.P."/>
            <person name="Henske J.K."/>
            <person name="Solomon K.V."/>
            <person name="De Groot R."/>
            <person name="Kuo A."/>
            <person name="Mondo S.J."/>
            <person name="Salamov A.A."/>
            <person name="Labutti K."/>
            <person name="Zhao Z."/>
            <person name="Chiniquy J."/>
            <person name="Barry K."/>
            <person name="Brewer H.M."/>
            <person name="Purvine S.O."/>
            <person name="Wright A.T."/>
            <person name="Boxma B."/>
            <person name="Van Alen T."/>
            <person name="Hackstein J.H."/>
            <person name="Baker S.E."/>
            <person name="Grigoriev I.V."/>
            <person name="O'Malley M.A."/>
        </authorList>
    </citation>
    <scope>NUCLEOTIDE SEQUENCE [LARGE SCALE GENOMIC DNA]</scope>
    <source>
        <strain evidence="2">finn</strain>
    </source>
</reference>
<proteinExistence type="predicted"/>
<dbReference type="EMBL" id="MCFH01000160">
    <property type="protein sequence ID" value="ORX36194.1"/>
    <property type="molecule type" value="Genomic_DNA"/>
</dbReference>
<protein>
    <submittedName>
        <fullName evidence="1">Uncharacterized protein</fullName>
    </submittedName>
</protein>
<organism evidence="1 2">
    <name type="scientific">Piromyces finnis</name>
    <dbReference type="NCBI Taxonomy" id="1754191"/>
    <lineage>
        <taxon>Eukaryota</taxon>
        <taxon>Fungi</taxon>
        <taxon>Fungi incertae sedis</taxon>
        <taxon>Chytridiomycota</taxon>
        <taxon>Chytridiomycota incertae sedis</taxon>
        <taxon>Neocallimastigomycetes</taxon>
        <taxon>Neocallimastigales</taxon>
        <taxon>Neocallimastigaceae</taxon>
        <taxon>Piromyces</taxon>
    </lineage>
</organism>
<comment type="caution">
    <text evidence="1">The sequence shown here is derived from an EMBL/GenBank/DDBJ whole genome shotgun (WGS) entry which is preliminary data.</text>
</comment>
<name>A0A1Y1UFA7_9FUNG</name>
<reference evidence="1 2" key="2">
    <citation type="submission" date="2016-08" db="EMBL/GenBank/DDBJ databases">
        <title>Pervasive Adenine N6-methylation of Active Genes in Fungi.</title>
        <authorList>
            <consortium name="DOE Joint Genome Institute"/>
            <person name="Mondo S.J."/>
            <person name="Dannebaum R.O."/>
            <person name="Kuo R.C."/>
            <person name="Labutti K."/>
            <person name="Haridas S."/>
            <person name="Kuo A."/>
            <person name="Salamov A."/>
            <person name="Ahrendt S.R."/>
            <person name="Lipzen A."/>
            <person name="Sullivan W."/>
            <person name="Andreopoulos W.B."/>
            <person name="Clum A."/>
            <person name="Lindquist E."/>
            <person name="Daum C."/>
            <person name="Ramamoorthy G.K."/>
            <person name="Gryganskyi A."/>
            <person name="Culley D."/>
            <person name="Magnuson J.K."/>
            <person name="James T.Y."/>
            <person name="O'Malley M.A."/>
            <person name="Stajich J.E."/>
            <person name="Spatafora J.W."/>
            <person name="Visel A."/>
            <person name="Grigoriev I.V."/>
        </authorList>
    </citation>
    <scope>NUCLEOTIDE SEQUENCE [LARGE SCALE GENOMIC DNA]</scope>
    <source>
        <strain evidence="2">finn</strain>
    </source>
</reference>
<feature type="non-terminal residue" evidence="1">
    <location>
        <position position="1"/>
    </location>
</feature>
<evidence type="ECO:0000313" key="1">
    <source>
        <dbReference type="EMBL" id="ORX36194.1"/>
    </source>
</evidence>
<dbReference type="AlphaFoldDB" id="A0A1Y1UFA7"/>
<sequence length="135" mass="16181">KKKNILEKIPQYTNVTSQKLLMLLPSSKCKVNQRTIFFKYPSLLKSNINDRVEEFIINDKKYFVGGKHPNLKSLRSTLSENGIISLFEENNVNLNWRATRKIQLFLTINKYQKYNHMLMFHEITRKHLYIKIMKF</sequence>
<gene>
    <name evidence="1" type="ORF">BCR36DRAFT_313944</name>
</gene>
<evidence type="ECO:0000313" key="2">
    <source>
        <dbReference type="Proteomes" id="UP000193719"/>
    </source>
</evidence>